<keyword evidence="5" id="KW-0347">Helicase</keyword>
<dbReference type="InterPro" id="IPR007052">
    <property type="entry name" value="CS_dom"/>
</dbReference>
<dbReference type="Gene3D" id="3.40.50.300">
    <property type="entry name" value="P-loop containing nucleotide triphosphate hydrolases"/>
    <property type="match status" value="2"/>
</dbReference>
<dbReference type="Pfam" id="PF00271">
    <property type="entry name" value="Helicase_C"/>
    <property type="match status" value="1"/>
</dbReference>
<dbReference type="CDD" id="cd20435">
    <property type="entry name" value="Tudor_TDRD12_rpt2"/>
    <property type="match status" value="1"/>
</dbReference>
<dbReference type="PANTHER" id="PTHR22655">
    <property type="entry name" value="ATP-DEPENDENT RNA HELICASE TDRD12-RELATED"/>
    <property type="match status" value="1"/>
</dbReference>
<dbReference type="GO" id="GO:0005524">
    <property type="term" value="F:ATP binding"/>
    <property type="evidence" value="ECO:0007669"/>
    <property type="project" value="UniProtKB-KW"/>
</dbReference>
<dbReference type="PANTHER" id="PTHR22655:SF2">
    <property type="entry name" value="ATP-DEPENDENT RNA HELICASE TDRD12-RELATED"/>
    <property type="match status" value="1"/>
</dbReference>
<comment type="catalytic activity">
    <reaction evidence="7">
        <text>ATP + H2O = ADP + phosphate + H(+)</text>
        <dbReference type="Rhea" id="RHEA:13065"/>
        <dbReference type="ChEBI" id="CHEBI:15377"/>
        <dbReference type="ChEBI" id="CHEBI:15378"/>
        <dbReference type="ChEBI" id="CHEBI:30616"/>
        <dbReference type="ChEBI" id="CHEBI:43474"/>
        <dbReference type="ChEBI" id="CHEBI:456216"/>
        <dbReference type="EC" id="3.6.4.13"/>
    </reaction>
</comment>
<dbReference type="SUPFAM" id="SSF63748">
    <property type="entry name" value="Tudor/PWWP/MBT"/>
    <property type="match status" value="2"/>
</dbReference>
<reference evidence="10" key="1">
    <citation type="submission" date="2019-06" db="EMBL/GenBank/DDBJ databases">
        <authorList>
            <consortium name="Wellcome Sanger Institute Data Sharing"/>
        </authorList>
    </citation>
    <scope>NUCLEOTIDE SEQUENCE [LARGE SCALE GENOMIC DNA]</scope>
</reference>
<dbReference type="PROSITE" id="PS51203">
    <property type="entry name" value="CS"/>
    <property type="match status" value="1"/>
</dbReference>
<evidence type="ECO:0000256" key="1">
    <source>
        <dbReference type="ARBA" id="ARBA00012552"/>
    </source>
</evidence>
<dbReference type="GeneTree" id="ENSGT00420000029847"/>
<reference evidence="10" key="3">
    <citation type="submission" date="2025-09" db="UniProtKB">
        <authorList>
            <consortium name="Ensembl"/>
        </authorList>
    </citation>
    <scope>IDENTIFICATION</scope>
</reference>
<dbReference type="Pfam" id="PF00567">
    <property type="entry name" value="TUDOR"/>
    <property type="match status" value="2"/>
</dbReference>
<evidence type="ECO:0000256" key="5">
    <source>
        <dbReference type="ARBA" id="ARBA00022806"/>
    </source>
</evidence>
<sequence length="1034" mass="115509">HCQIQLVKSLNPSCIWARVICGPAGSVQSAGQYDDLQVRMNLFYHDVSLDVKRLKPSPLQEGQVCVVYWSVCKSWCRAVVESVLQDSAACQVHCLLVDHGEHLIVPSDQVRVAMHNFLQLPFWVRRFRLAGIKPTTLQVSICEEKTDVVLCEDEADCSSVELYLTIKNIKVNFDLSAACSRSHVFPVSMHISNTGSQSNTGHEHTEQKRCPMRRRYALSPADSYCWSSVARGCSTLLISHSASQPLSYLPPLLSHIQLSSCFSCCTSSTGPVTVLVCPGWEKVQAVSDLLEENQVTHSLHPVTVLLGVGKDEAKAVKIPKNCLLLVTTPFTLVRLLASHCFLFLRLCHLVLDEVDQLFSVAPDQMATILQHFQKVISSEETTSCPQQLVAVAKHWSSHMDSLLANHMPDPCVIITAAEEAALYGNVQQMILLALDSSKASVLLGALDFSPEVGQKTLIVANSAEEVEDVCKAVTCTSALCLKTHERLTHQFDSVIQQWRKTPGRGTQVILVTTNECLVSLGITDATCVVHYGFPSSPRLFGSRLACMVDNFRNVCDTDHTESCSQPVRSLLLISERNSRHVVGILRYLKRTNALMPPELLSFARGVHVAREEQKNNQPLCSFLKSFGVCRDSSVCPHRHRFNSQLDHSVLPASGIIQVLPLYIKTASVYCGRIVRKDEGGFDSLASEMAAYYAENKTPAKEPQEGGLYAVQEDERFHRVKVLSVPDRGDRLFFSVLAYFVDEGREEEVKSHQLLQLPAQFHSLPGQAVEIIVCQVKPADAEPDWHPKVTRAMSQKIRGLQHRARAVLSLGNTVFVDPMVRVTEVPGMKTLINEYNVQSEILSSGMGVSNPQHVDLLKALCREGVALGIFGFRVKFMENIKSSRYKAYTGDFLISNNFLRQKPTTVVDIPQQKMSIFHPQVRWYQRADCMVLTVKLMSPECQRCDFYPDRVVYSGRVNGRVYRADLELHANIAADRCCWEMKSNEPVIKLVKQQQGHWDRLLRNKVLDFTAGVRFVGNTGEDGWYVHSDSDSDSD</sequence>
<keyword evidence="11" id="KW-1185">Reference proteome</keyword>
<dbReference type="GO" id="GO:0016787">
    <property type="term" value="F:hydrolase activity"/>
    <property type="evidence" value="ECO:0007669"/>
    <property type="project" value="UniProtKB-KW"/>
</dbReference>
<keyword evidence="6" id="KW-0067">ATP-binding</keyword>
<dbReference type="InterPro" id="IPR001650">
    <property type="entry name" value="Helicase_C-like"/>
</dbReference>
<proteinExistence type="predicted"/>
<dbReference type="Gene3D" id="2.30.30.140">
    <property type="match status" value="2"/>
</dbReference>
<dbReference type="FunFam" id="3.40.50.300:FF:001416">
    <property type="entry name" value="Tudor domain containing 12"/>
    <property type="match status" value="1"/>
</dbReference>
<dbReference type="Gene3D" id="2.60.40.790">
    <property type="match status" value="1"/>
</dbReference>
<dbReference type="InterPro" id="IPR027417">
    <property type="entry name" value="P-loop_NTPase"/>
</dbReference>
<evidence type="ECO:0000313" key="10">
    <source>
        <dbReference type="Ensembl" id="ENSMMDP00005024841.1"/>
    </source>
</evidence>
<dbReference type="InterPro" id="IPR008978">
    <property type="entry name" value="HSP20-like_chaperone"/>
</dbReference>
<dbReference type="GO" id="GO:0003724">
    <property type="term" value="F:RNA helicase activity"/>
    <property type="evidence" value="ECO:0007669"/>
    <property type="project" value="UniProtKB-EC"/>
</dbReference>
<dbReference type="EC" id="3.6.4.13" evidence="1"/>
<evidence type="ECO:0000256" key="3">
    <source>
        <dbReference type="ARBA" id="ARBA00022741"/>
    </source>
</evidence>
<dbReference type="GO" id="GO:0042078">
    <property type="term" value="P:germ-line stem cell division"/>
    <property type="evidence" value="ECO:0007669"/>
    <property type="project" value="TreeGrafter"/>
</dbReference>
<dbReference type="InterPro" id="IPR035437">
    <property type="entry name" value="SNase_OB-fold_sf"/>
</dbReference>
<dbReference type="Ensembl" id="ENSMMDT00005025370.1">
    <property type="protein sequence ID" value="ENSMMDP00005024841.1"/>
    <property type="gene ID" value="ENSMMDG00005011916.1"/>
</dbReference>
<evidence type="ECO:0000256" key="7">
    <source>
        <dbReference type="ARBA" id="ARBA00047984"/>
    </source>
</evidence>
<keyword evidence="2" id="KW-0677">Repeat</keyword>
<name>A0A667YUT4_9TELE</name>
<dbReference type="AlphaFoldDB" id="A0A667YUT4"/>
<dbReference type="SUPFAM" id="SSF49764">
    <property type="entry name" value="HSP20-like chaperones"/>
    <property type="match status" value="1"/>
</dbReference>
<evidence type="ECO:0000313" key="11">
    <source>
        <dbReference type="Proteomes" id="UP000472263"/>
    </source>
</evidence>
<evidence type="ECO:0000256" key="6">
    <source>
        <dbReference type="ARBA" id="ARBA00022840"/>
    </source>
</evidence>
<keyword evidence="4" id="KW-0378">Hydrolase</keyword>
<dbReference type="Gene3D" id="2.40.50.90">
    <property type="match status" value="2"/>
</dbReference>
<feature type="domain" description="CS" evidence="9">
    <location>
        <begin position="915"/>
        <end position="1001"/>
    </location>
</feature>
<evidence type="ECO:0000259" key="9">
    <source>
        <dbReference type="PROSITE" id="PS51203"/>
    </source>
</evidence>
<dbReference type="SMART" id="SM00333">
    <property type="entry name" value="TUDOR"/>
    <property type="match status" value="2"/>
</dbReference>
<protein>
    <recommendedName>
        <fullName evidence="1">RNA helicase</fullName>
        <ecNumber evidence="1">3.6.4.13</ecNumber>
    </recommendedName>
</protein>
<dbReference type="PROSITE" id="PS50304">
    <property type="entry name" value="TUDOR"/>
    <property type="match status" value="1"/>
</dbReference>
<feature type="domain" description="Tudor" evidence="8">
    <location>
        <begin position="58"/>
        <end position="120"/>
    </location>
</feature>
<accession>A0A667YUT4</accession>
<dbReference type="CDD" id="cd06463">
    <property type="entry name" value="p23_like"/>
    <property type="match status" value="1"/>
</dbReference>
<keyword evidence="3" id="KW-0547">Nucleotide-binding</keyword>
<dbReference type="Proteomes" id="UP000472263">
    <property type="component" value="Chromosome 6"/>
</dbReference>
<reference evidence="10" key="2">
    <citation type="submission" date="2025-08" db="UniProtKB">
        <authorList>
            <consortium name="Ensembl"/>
        </authorList>
    </citation>
    <scope>IDENTIFICATION</scope>
</reference>
<evidence type="ECO:0000259" key="8">
    <source>
        <dbReference type="PROSITE" id="PS50304"/>
    </source>
</evidence>
<evidence type="ECO:0000256" key="4">
    <source>
        <dbReference type="ARBA" id="ARBA00022801"/>
    </source>
</evidence>
<dbReference type="InParanoid" id="A0A667YUT4"/>
<evidence type="ECO:0000256" key="2">
    <source>
        <dbReference type="ARBA" id="ARBA00022737"/>
    </source>
</evidence>
<organism evidence="10 11">
    <name type="scientific">Myripristis murdjan</name>
    <name type="common">pinecone soldierfish</name>
    <dbReference type="NCBI Taxonomy" id="586833"/>
    <lineage>
        <taxon>Eukaryota</taxon>
        <taxon>Metazoa</taxon>
        <taxon>Chordata</taxon>
        <taxon>Craniata</taxon>
        <taxon>Vertebrata</taxon>
        <taxon>Euteleostomi</taxon>
        <taxon>Actinopterygii</taxon>
        <taxon>Neopterygii</taxon>
        <taxon>Teleostei</taxon>
        <taxon>Neoteleostei</taxon>
        <taxon>Acanthomorphata</taxon>
        <taxon>Holocentriformes</taxon>
        <taxon>Holocentridae</taxon>
        <taxon>Myripristis</taxon>
    </lineage>
</organism>
<dbReference type="InterPro" id="IPR002999">
    <property type="entry name" value="Tudor"/>
</dbReference>
<dbReference type="SUPFAM" id="SSF52540">
    <property type="entry name" value="P-loop containing nucleoside triphosphate hydrolases"/>
    <property type="match status" value="1"/>
</dbReference>